<evidence type="ECO:0000313" key="2">
    <source>
        <dbReference type="Proteomes" id="UP001142055"/>
    </source>
</evidence>
<comment type="caution">
    <text evidence="1">The sequence shown here is derived from an EMBL/GenBank/DDBJ whole genome shotgun (WGS) entry which is preliminary data.</text>
</comment>
<keyword evidence="2" id="KW-1185">Reference proteome</keyword>
<gene>
    <name evidence="1" type="ORF">RDWZM_008387</name>
</gene>
<dbReference type="PANTHER" id="PTHR42972:SF8">
    <property type="entry name" value="POLYHYDROXYBUTYRATE DEPOLYMERASE"/>
    <property type="match status" value="1"/>
</dbReference>
<proteinExistence type="predicted"/>
<dbReference type="PANTHER" id="PTHR42972">
    <property type="entry name" value="TOL-PAL SYSTEM PROTEIN TOLB"/>
    <property type="match status" value="1"/>
</dbReference>
<dbReference type="InterPro" id="IPR029058">
    <property type="entry name" value="AB_hydrolase_fold"/>
</dbReference>
<protein>
    <submittedName>
        <fullName evidence="1">Uncharacterized protein</fullName>
    </submittedName>
</protein>
<dbReference type="OMA" id="YMAGQFQ"/>
<name>A0A9Q0M0W8_BLOTA</name>
<dbReference type="EMBL" id="JAPWDV010000003">
    <property type="protein sequence ID" value="KAJ6217230.1"/>
    <property type="molecule type" value="Genomic_DNA"/>
</dbReference>
<dbReference type="AlphaFoldDB" id="A0A9Q0M0W8"/>
<evidence type="ECO:0000313" key="1">
    <source>
        <dbReference type="EMBL" id="KAJ6217230.1"/>
    </source>
</evidence>
<dbReference type="Gene3D" id="3.40.50.1820">
    <property type="entry name" value="alpha/beta hydrolase"/>
    <property type="match status" value="1"/>
</dbReference>
<sequence>MHVAFSSFIKGAGIVAGGPYNCASDKIYIDCMYENSPILTNSINTTLNLSPTEIDDIDNMKNQKIYIISGSKDTIVGRSVVDQLYSYYVICGRFVDKENVVYKKIDSVHTFPTDFDSPNNNPCGSAAMPFISNCDFDGAGAILKHIYGDLKPKTTSNESLSSEKNETSRLIQFKQSEFLSSPRKYGLDTNGYIYVPESCQGGSACRLHIVFHGCAQSNANIQMKFVQNTGYDKWAETNNLIILFPQTYPDSAMHLTPASYMSSNGNACWDFVGWYGDDFQSKSGKQLSTIYKMIERITSGA</sequence>
<dbReference type="Proteomes" id="UP001142055">
    <property type="component" value="Chromosome 3"/>
</dbReference>
<accession>A0A9Q0M0W8</accession>
<reference evidence="1" key="1">
    <citation type="submission" date="2022-12" db="EMBL/GenBank/DDBJ databases">
        <title>Genome assemblies of Blomia tropicalis.</title>
        <authorList>
            <person name="Cui Y."/>
        </authorList>
    </citation>
    <scope>NUCLEOTIDE SEQUENCE</scope>
    <source>
        <tissue evidence="1">Adult mites</tissue>
    </source>
</reference>
<organism evidence="1 2">
    <name type="scientific">Blomia tropicalis</name>
    <name type="common">Mite</name>
    <dbReference type="NCBI Taxonomy" id="40697"/>
    <lineage>
        <taxon>Eukaryota</taxon>
        <taxon>Metazoa</taxon>
        <taxon>Ecdysozoa</taxon>
        <taxon>Arthropoda</taxon>
        <taxon>Chelicerata</taxon>
        <taxon>Arachnida</taxon>
        <taxon>Acari</taxon>
        <taxon>Acariformes</taxon>
        <taxon>Sarcoptiformes</taxon>
        <taxon>Astigmata</taxon>
        <taxon>Glycyphagoidea</taxon>
        <taxon>Echimyopodidae</taxon>
        <taxon>Blomia</taxon>
    </lineage>
</organism>
<dbReference type="SUPFAM" id="SSF53474">
    <property type="entry name" value="alpha/beta-Hydrolases"/>
    <property type="match status" value="1"/>
</dbReference>